<feature type="chain" id="PRO_5045813795" evidence="2">
    <location>
        <begin position="23"/>
        <end position="135"/>
    </location>
</feature>
<evidence type="ECO:0000256" key="2">
    <source>
        <dbReference type="SAM" id="SignalP"/>
    </source>
</evidence>
<gene>
    <name evidence="3" type="ORF">GR303_17020</name>
</gene>
<feature type="signal peptide" evidence="2">
    <location>
        <begin position="1"/>
        <end position="22"/>
    </location>
</feature>
<accession>A0ABW9Z082</accession>
<protein>
    <submittedName>
        <fullName evidence="3">Uncharacterized protein</fullName>
    </submittedName>
</protein>
<keyword evidence="4" id="KW-1185">Reference proteome</keyword>
<keyword evidence="2" id="KW-0732">Signal</keyword>
<dbReference type="EMBL" id="JAAAXJ010000010">
    <property type="protein sequence ID" value="NBJ26054.1"/>
    <property type="molecule type" value="Genomic_DNA"/>
</dbReference>
<feature type="region of interest" description="Disordered" evidence="1">
    <location>
        <begin position="89"/>
        <end position="135"/>
    </location>
</feature>
<name>A0ABW9Z082_9HYPH</name>
<comment type="caution">
    <text evidence="3">The sequence shown here is derived from an EMBL/GenBank/DDBJ whole genome shotgun (WGS) entry which is preliminary data.</text>
</comment>
<proteinExistence type="predicted"/>
<evidence type="ECO:0000313" key="3">
    <source>
        <dbReference type="EMBL" id="NBJ26054.1"/>
    </source>
</evidence>
<reference evidence="3 4" key="1">
    <citation type="submission" date="2020-01" db="EMBL/GenBank/DDBJ databases">
        <title>Microvirga sp. nov., an arsenate reduction bacterium isolated from Tibet hotspring sediments.</title>
        <authorList>
            <person name="Yuan C.-G."/>
        </authorList>
    </citation>
    <scope>NUCLEOTIDE SEQUENCE [LARGE SCALE GENOMIC DNA]</scope>
    <source>
        <strain evidence="3 4">SYSU G3D203</strain>
    </source>
</reference>
<sequence>MVRTILSAAILLAGVGAAYAQASCYPRIGAYSGQYEGQCPDSGLRWSVFENTIGAFGRNCSDEPWTYNRIERTFSNAKSNEKFPMQDCYAPGREQMAGPHGGGIGSEAVRSFHEGRGQAPEMRPTRAAVRQTISP</sequence>
<dbReference type="RefSeq" id="WP_161724173.1">
    <property type="nucleotide sequence ID" value="NZ_JAAAXI010000012.1"/>
</dbReference>
<dbReference type="Proteomes" id="UP000818323">
    <property type="component" value="Unassembled WGS sequence"/>
</dbReference>
<evidence type="ECO:0000256" key="1">
    <source>
        <dbReference type="SAM" id="MobiDB-lite"/>
    </source>
</evidence>
<evidence type="ECO:0000313" key="4">
    <source>
        <dbReference type="Proteomes" id="UP000818323"/>
    </source>
</evidence>
<organism evidence="3 4">
    <name type="scientific">Microvirga arsenatis</name>
    <dbReference type="NCBI Taxonomy" id="2692265"/>
    <lineage>
        <taxon>Bacteria</taxon>
        <taxon>Pseudomonadati</taxon>
        <taxon>Pseudomonadota</taxon>
        <taxon>Alphaproteobacteria</taxon>
        <taxon>Hyphomicrobiales</taxon>
        <taxon>Methylobacteriaceae</taxon>
        <taxon>Microvirga</taxon>
    </lineage>
</organism>